<evidence type="ECO:0000256" key="3">
    <source>
        <dbReference type="PROSITE-ProRule" id="PRU00285"/>
    </source>
</evidence>
<evidence type="ECO:0000256" key="1">
    <source>
        <dbReference type="ARBA" id="ARBA00023016"/>
    </source>
</evidence>
<dbReference type="InterPro" id="IPR055269">
    <property type="entry name" value="Alpha-crystallin/HSP_16"/>
</dbReference>
<dbReference type="EMBL" id="KX161878">
    <property type="protein sequence ID" value="ART30116.1"/>
    <property type="molecule type" value="mRNA"/>
</dbReference>
<evidence type="ECO:0000313" key="6">
    <source>
        <dbReference type="EMBL" id="ART30116.1"/>
    </source>
</evidence>
<protein>
    <submittedName>
        <fullName evidence="6">Heat shock protein 21.56</fullName>
    </submittedName>
</protein>
<keyword evidence="1 6" id="KW-0346">Stress response</keyword>
<dbReference type="CDD" id="cd06526">
    <property type="entry name" value="metazoan_ACD"/>
    <property type="match status" value="1"/>
</dbReference>
<reference evidence="6" key="1">
    <citation type="submission" date="2016-04" db="EMBL/GenBank/DDBJ databases">
        <authorList>
            <person name="Evans L.H."/>
            <person name="Alamgir A."/>
            <person name="Owens N."/>
            <person name="Weber N.D."/>
            <person name="Virtaneva K."/>
            <person name="Barbian K."/>
            <person name="Babar A."/>
            <person name="Rosenke K."/>
        </authorList>
    </citation>
    <scope>NUCLEOTIDE SEQUENCE</scope>
</reference>
<evidence type="ECO:0000259" key="5">
    <source>
        <dbReference type="PROSITE" id="PS01031"/>
    </source>
</evidence>
<accession>A0A2U3TA39</accession>
<dbReference type="PANTHER" id="PTHR45640:SF13">
    <property type="entry name" value="HEAT SHOCK PROTEIN 22-RELATED"/>
    <property type="match status" value="1"/>
</dbReference>
<name>A0A2U3TA39_HARAX</name>
<dbReference type="Gene3D" id="2.60.40.790">
    <property type="match status" value="1"/>
</dbReference>
<dbReference type="GO" id="GO:0009408">
    <property type="term" value="P:response to heat"/>
    <property type="evidence" value="ECO:0007669"/>
    <property type="project" value="UniProtKB-ARBA"/>
</dbReference>
<dbReference type="Pfam" id="PF00011">
    <property type="entry name" value="HSP20"/>
    <property type="match status" value="1"/>
</dbReference>
<dbReference type="InterPro" id="IPR002068">
    <property type="entry name" value="A-crystallin/Hsp20_dom"/>
</dbReference>
<dbReference type="GO" id="GO:0005634">
    <property type="term" value="C:nucleus"/>
    <property type="evidence" value="ECO:0007669"/>
    <property type="project" value="TreeGrafter"/>
</dbReference>
<dbReference type="SUPFAM" id="SSF49764">
    <property type="entry name" value="HSP20-like chaperones"/>
    <property type="match status" value="1"/>
</dbReference>
<dbReference type="InterPro" id="IPR008978">
    <property type="entry name" value="HSP20-like_chaperone"/>
</dbReference>
<dbReference type="GO" id="GO:0051082">
    <property type="term" value="F:unfolded protein binding"/>
    <property type="evidence" value="ECO:0007669"/>
    <property type="project" value="TreeGrafter"/>
</dbReference>
<sequence>MPKSAEKSRPCHIPDSQFGICYDPEQLLRNIHLNELESPTELIELPHGYIRPWKDPTQHDAGSTVFMDKHKYKAMLDVFQFKPEELKVTIEGVHMVAVEGNQEKKEEHGGLVDRYFKRKYLVPPFYDCQKVKCKMSADRIIVITIPRLDPKLTEEKIEVPLVQTEQNIRDEVKELLEKIKEDNY</sequence>
<evidence type="ECO:0000256" key="4">
    <source>
        <dbReference type="RuleBase" id="RU003616"/>
    </source>
</evidence>
<dbReference type="InterPro" id="IPR001436">
    <property type="entry name" value="Alpha-crystallin/sHSP_animal"/>
</dbReference>
<proteinExistence type="evidence at transcript level"/>
<evidence type="ECO:0000256" key="2">
    <source>
        <dbReference type="PIRNR" id="PIRNR036514"/>
    </source>
</evidence>
<dbReference type="GO" id="GO:0042026">
    <property type="term" value="P:protein refolding"/>
    <property type="evidence" value="ECO:0007669"/>
    <property type="project" value="TreeGrafter"/>
</dbReference>
<dbReference type="PRINTS" id="PR00299">
    <property type="entry name" value="ACRYSTALLIN"/>
</dbReference>
<dbReference type="PIRSF" id="PIRSF036514">
    <property type="entry name" value="Sm_HSP_B1"/>
    <property type="match status" value="1"/>
</dbReference>
<comment type="similarity">
    <text evidence="2 3 4">Belongs to the small heat shock protein (HSP20) family.</text>
</comment>
<feature type="domain" description="SHSP" evidence="5">
    <location>
        <begin position="54"/>
        <end position="162"/>
    </location>
</feature>
<dbReference type="GO" id="GO:0005737">
    <property type="term" value="C:cytoplasm"/>
    <property type="evidence" value="ECO:0007669"/>
    <property type="project" value="TreeGrafter"/>
</dbReference>
<dbReference type="PANTHER" id="PTHR45640">
    <property type="entry name" value="HEAT SHOCK PROTEIN HSP-12.2-RELATED"/>
    <property type="match status" value="1"/>
</dbReference>
<organism evidence="6">
    <name type="scientific">Harmonia axyridis</name>
    <name type="common">Multicolored Asian lady beetle</name>
    <name type="synonym">Coccinella axyridis</name>
    <dbReference type="NCBI Taxonomy" id="115357"/>
    <lineage>
        <taxon>Eukaryota</taxon>
        <taxon>Metazoa</taxon>
        <taxon>Ecdysozoa</taxon>
        <taxon>Arthropoda</taxon>
        <taxon>Hexapoda</taxon>
        <taxon>Insecta</taxon>
        <taxon>Pterygota</taxon>
        <taxon>Neoptera</taxon>
        <taxon>Endopterygota</taxon>
        <taxon>Coleoptera</taxon>
        <taxon>Polyphaga</taxon>
        <taxon>Cucujiformia</taxon>
        <taxon>Coccinelloidea</taxon>
        <taxon>Coccinellidae</taxon>
        <taxon>Coccinellinae</taxon>
        <taxon>Coccinellini</taxon>
        <taxon>Harmonia</taxon>
    </lineage>
</organism>
<dbReference type="PROSITE" id="PS01031">
    <property type="entry name" value="SHSP"/>
    <property type="match status" value="1"/>
</dbReference>
<dbReference type="AlphaFoldDB" id="A0A2U3TA39"/>